<keyword evidence="3 7" id="KW-0812">Transmembrane</keyword>
<keyword evidence="2" id="KW-0813">Transport</keyword>
<dbReference type="InterPro" id="IPR036259">
    <property type="entry name" value="MFS_trans_sf"/>
</dbReference>
<dbReference type="Pfam" id="PF07690">
    <property type="entry name" value="MFS_1"/>
    <property type="match status" value="1"/>
</dbReference>
<dbReference type="Proteomes" id="UP000234331">
    <property type="component" value="Unassembled WGS sequence"/>
</dbReference>
<comment type="subcellular location">
    <subcellularLocation>
        <location evidence="1">Cell membrane</location>
        <topology evidence="1">Multi-pass membrane protein</topology>
    </subcellularLocation>
</comment>
<feature type="transmembrane region" description="Helical" evidence="7">
    <location>
        <begin position="178"/>
        <end position="202"/>
    </location>
</feature>
<feature type="domain" description="Major facilitator superfamily (MFS) profile" evidence="8">
    <location>
        <begin position="55"/>
        <end position="505"/>
    </location>
</feature>
<feature type="region of interest" description="Disordered" evidence="6">
    <location>
        <begin position="14"/>
        <end position="48"/>
    </location>
</feature>
<dbReference type="AlphaFoldDB" id="A0A2I2KS58"/>
<feature type="transmembrane region" description="Helical" evidence="7">
    <location>
        <begin position="477"/>
        <end position="500"/>
    </location>
</feature>
<feature type="transmembrane region" description="Helical" evidence="7">
    <location>
        <begin position="306"/>
        <end position="323"/>
    </location>
</feature>
<accession>A0A2I2KS58</accession>
<feature type="transmembrane region" description="Helical" evidence="7">
    <location>
        <begin position="208"/>
        <end position="227"/>
    </location>
</feature>
<evidence type="ECO:0000313" key="10">
    <source>
        <dbReference type="Proteomes" id="UP000234331"/>
    </source>
</evidence>
<gene>
    <name evidence="9" type="ORF">FRACA_2530009</name>
</gene>
<feature type="transmembrane region" description="Helical" evidence="7">
    <location>
        <begin position="122"/>
        <end position="144"/>
    </location>
</feature>
<dbReference type="InterPro" id="IPR020846">
    <property type="entry name" value="MFS_dom"/>
</dbReference>
<evidence type="ECO:0000256" key="7">
    <source>
        <dbReference type="SAM" id="Phobius"/>
    </source>
</evidence>
<sequence length="599" mass="60202">MVNVRSLFGGRRAGRAAGGVADHPRSDVDRPAPTASTTPAAGRVSAANPGRSRRLAAVLGAGGTLVAISQMCIVPLLPDLPRLTGASAADVSWLVTVTLLVGAVVTPLFGRAGDIFGKRRMLLVALGMLTAGSALCASTSSIWLLVLGRGLQGACLAIVPLSISILRDELPPERVGSAVAMMSATVGTGAALGVPFAALIVQVADWHVLFWVTGVLALTDLVLAWLIVRDSPVRAPARFDLPGAVGLAAGLLCLLLALSKGADWGFVSPRFLGLLLAAAVILAGWARWQLRATDPLVDLRVARRPAVLAPNIAALFVGFSFYANSLSTAQLVQVPRQTGYGLGLSVFASGLCLLPGGVAMVALSPAAARITATRGPRATLLLGTSALAGGYVLRMAFSDTLTMIVVGAAVVAAGTALAYSAMPMLTMRAVPRTQTAAANGLNVLLRTVGQAMCSAVVAAVLGHLTVSTSTGASPTMAAFRIVFATAAVVAVLAVVASLLVPTRAAATDTGRADASTRADGSALVDLVDGSGAVDVAGLPAPRGAGRSADGDATVVVRRRPPARPVGGALRTAVGGGPATAGNVHPGGVPLGDAGHLRTG</sequence>
<feature type="transmembrane region" description="Helical" evidence="7">
    <location>
        <begin position="55"/>
        <end position="76"/>
    </location>
</feature>
<feature type="region of interest" description="Disordered" evidence="6">
    <location>
        <begin position="574"/>
        <end position="599"/>
    </location>
</feature>
<feature type="transmembrane region" description="Helical" evidence="7">
    <location>
        <begin position="443"/>
        <end position="465"/>
    </location>
</feature>
<evidence type="ECO:0000256" key="3">
    <source>
        <dbReference type="ARBA" id="ARBA00022692"/>
    </source>
</evidence>
<feature type="transmembrane region" description="Helical" evidence="7">
    <location>
        <begin position="239"/>
        <end position="258"/>
    </location>
</feature>
<dbReference type="EMBL" id="FZMO01000172">
    <property type="protein sequence ID" value="SNQ48508.1"/>
    <property type="molecule type" value="Genomic_DNA"/>
</dbReference>
<dbReference type="GO" id="GO:0005886">
    <property type="term" value="C:plasma membrane"/>
    <property type="evidence" value="ECO:0007669"/>
    <property type="project" value="UniProtKB-SubCell"/>
</dbReference>
<feature type="transmembrane region" description="Helical" evidence="7">
    <location>
        <begin position="403"/>
        <end position="422"/>
    </location>
</feature>
<proteinExistence type="predicted"/>
<dbReference type="PANTHER" id="PTHR42718:SF9">
    <property type="entry name" value="MAJOR FACILITATOR SUPERFAMILY MULTIDRUG TRANSPORTER MFSC"/>
    <property type="match status" value="1"/>
</dbReference>
<evidence type="ECO:0000313" key="9">
    <source>
        <dbReference type="EMBL" id="SNQ48508.1"/>
    </source>
</evidence>
<keyword evidence="5 7" id="KW-0472">Membrane</keyword>
<feature type="transmembrane region" description="Helical" evidence="7">
    <location>
        <begin position="264"/>
        <end position="285"/>
    </location>
</feature>
<dbReference type="PROSITE" id="PS50850">
    <property type="entry name" value="MFS"/>
    <property type="match status" value="1"/>
</dbReference>
<feature type="transmembrane region" description="Helical" evidence="7">
    <location>
        <begin position="91"/>
        <end position="110"/>
    </location>
</feature>
<evidence type="ECO:0000259" key="8">
    <source>
        <dbReference type="PROSITE" id="PS50850"/>
    </source>
</evidence>
<evidence type="ECO:0000256" key="1">
    <source>
        <dbReference type="ARBA" id="ARBA00004651"/>
    </source>
</evidence>
<keyword evidence="10" id="KW-1185">Reference proteome</keyword>
<dbReference type="Gene3D" id="1.20.1250.20">
    <property type="entry name" value="MFS general substrate transporter like domains"/>
    <property type="match status" value="1"/>
</dbReference>
<organism evidence="9 10">
    <name type="scientific">Frankia canadensis</name>
    <dbReference type="NCBI Taxonomy" id="1836972"/>
    <lineage>
        <taxon>Bacteria</taxon>
        <taxon>Bacillati</taxon>
        <taxon>Actinomycetota</taxon>
        <taxon>Actinomycetes</taxon>
        <taxon>Frankiales</taxon>
        <taxon>Frankiaceae</taxon>
        <taxon>Frankia</taxon>
    </lineage>
</organism>
<evidence type="ECO:0000256" key="5">
    <source>
        <dbReference type="ARBA" id="ARBA00023136"/>
    </source>
</evidence>
<reference evidence="9 10" key="1">
    <citation type="submission" date="2017-06" db="EMBL/GenBank/DDBJ databases">
        <authorList>
            <person name="Kim H.J."/>
            <person name="Triplett B.A."/>
        </authorList>
    </citation>
    <scope>NUCLEOTIDE SEQUENCE [LARGE SCALE GENOMIC DNA]</scope>
    <source>
        <strain evidence="9">FRACA_ARgP5</strain>
    </source>
</reference>
<feature type="transmembrane region" description="Helical" evidence="7">
    <location>
        <begin position="343"/>
        <end position="366"/>
    </location>
</feature>
<name>A0A2I2KS58_9ACTN</name>
<dbReference type="GO" id="GO:0022857">
    <property type="term" value="F:transmembrane transporter activity"/>
    <property type="evidence" value="ECO:0007669"/>
    <property type="project" value="InterPro"/>
</dbReference>
<evidence type="ECO:0000256" key="6">
    <source>
        <dbReference type="SAM" id="MobiDB-lite"/>
    </source>
</evidence>
<dbReference type="InterPro" id="IPR011701">
    <property type="entry name" value="MFS"/>
</dbReference>
<evidence type="ECO:0000256" key="4">
    <source>
        <dbReference type="ARBA" id="ARBA00022989"/>
    </source>
</evidence>
<feature type="compositionally biased region" description="Low complexity" evidence="6">
    <location>
        <begin position="31"/>
        <end position="41"/>
    </location>
</feature>
<dbReference type="CDD" id="cd17504">
    <property type="entry name" value="MFS_MMR_MDR_like"/>
    <property type="match status" value="1"/>
</dbReference>
<protein>
    <submittedName>
        <fullName evidence="9">Putative integral membrane efflux protein</fullName>
    </submittedName>
</protein>
<keyword evidence="4 7" id="KW-1133">Transmembrane helix</keyword>
<evidence type="ECO:0000256" key="2">
    <source>
        <dbReference type="ARBA" id="ARBA00022448"/>
    </source>
</evidence>
<dbReference type="SUPFAM" id="SSF103473">
    <property type="entry name" value="MFS general substrate transporter"/>
    <property type="match status" value="1"/>
</dbReference>
<dbReference type="PANTHER" id="PTHR42718">
    <property type="entry name" value="MAJOR FACILITATOR SUPERFAMILY MULTIDRUG TRANSPORTER MFSC"/>
    <property type="match status" value="1"/>
</dbReference>